<feature type="transmembrane region" description="Helical" evidence="6">
    <location>
        <begin position="32"/>
        <end position="56"/>
    </location>
</feature>
<dbReference type="Proteomes" id="UP000285768">
    <property type="component" value="Chromosome"/>
</dbReference>
<feature type="transmembrane region" description="Helical" evidence="6">
    <location>
        <begin position="213"/>
        <end position="239"/>
    </location>
</feature>
<dbReference type="Pfam" id="PF03649">
    <property type="entry name" value="UPF0014"/>
    <property type="match status" value="1"/>
</dbReference>
<keyword evidence="3 6" id="KW-0812">Transmembrane</keyword>
<feature type="transmembrane region" description="Helical" evidence="6">
    <location>
        <begin position="120"/>
        <end position="140"/>
    </location>
</feature>
<protein>
    <submittedName>
        <fullName evidence="7">ABC transporter permease</fullName>
    </submittedName>
</protein>
<gene>
    <name evidence="7" type="ORF">Leucomu_10380</name>
</gene>
<evidence type="ECO:0000313" key="7">
    <source>
        <dbReference type="EMBL" id="QAB18271.1"/>
    </source>
</evidence>
<evidence type="ECO:0000256" key="2">
    <source>
        <dbReference type="ARBA" id="ARBA00005268"/>
    </source>
</evidence>
<feature type="transmembrane region" description="Helical" evidence="6">
    <location>
        <begin position="189"/>
        <end position="207"/>
    </location>
</feature>
<reference evidence="7 8" key="1">
    <citation type="submission" date="2019-01" db="EMBL/GenBank/DDBJ databases">
        <title>Leucobacter muris sp. nov. isolated from the nose of a laboratory mouse.</title>
        <authorList>
            <person name="Benga L."/>
            <person name="Sproeer C."/>
            <person name="Schumann P."/>
            <person name="Verbarg S."/>
            <person name="Bunk B."/>
            <person name="Engelhardt E."/>
            <person name="Benten P.M."/>
            <person name="Sager M."/>
        </authorList>
    </citation>
    <scope>NUCLEOTIDE SEQUENCE [LARGE SCALE GENOMIC DNA]</scope>
    <source>
        <strain evidence="7 8">DSM 101948</strain>
    </source>
</reference>
<organism evidence="7 8">
    <name type="scientific">Leucobacter muris</name>
    <dbReference type="NCBI Taxonomy" id="1935379"/>
    <lineage>
        <taxon>Bacteria</taxon>
        <taxon>Bacillati</taxon>
        <taxon>Actinomycetota</taxon>
        <taxon>Actinomycetes</taxon>
        <taxon>Micrococcales</taxon>
        <taxon>Microbacteriaceae</taxon>
        <taxon>Leucobacter</taxon>
    </lineage>
</organism>
<feature type="transmembrane region" description="Helical" evidence="6">
    <location>
        <begin position="92"/>
        <end position="114"/>
    </location>
</feature>
<evidence type="ECO:0000256" key="4">
    <source>
        <dbReference type="ARBA" id="ARBA00022989"/>
    </source>
</evidence>
<evidence type="ECO:0000256" key="3">
    <source>
        <dbReference type="ARBA" id="ARBA00022692"/>
    </source>
</evidence>
<keyword evidence="4 6" id="KW-1133">Transmembrane helix</keyword>
<keyword evidence="5 6" id="KW-0472">Membrane</keyword>
<evidence type="ECO:0000256" key="6">
    <source>
        <dbReference type="SAM" id="Phobius"/>
    </source>
</evidence>
<comment type="subcellular location">
    <subcellularLocation>
        <location evidence="1">Membrane</location>
        <topology evidence="1">Multi-pass membrane protein</topology>
    </subcellularLocation>
</comment>
<evidence type="ECO:0000256" key="1">
    <source>
        <dbReference type="ARBA" id="ARBA00004141"/>
    </source>
</evidence>
<feature type="transmembrane region" description="Helical" evidence="6">
    <location>
        <begin position="6"/>
        <end position="25"/>
    </location>
</feature>
<evidence type="ECO:0000256" key="5">
    <source>
        <dbReference type="ARBA" id="ARBA00023136"/>
    </source>
</evidence>
<keyword evidence="8" id="KW-1185">Reference proteome</keyword>
<proteinExistence type="inferred from homology"/>
<dbReference type="PANTHER" id="PTHR30028:SF0">
    <property type="entry name" value="PROTEIN ALUMINUM SENSITIVE 3"/>
    <property type="match status" value="1"/>
</dbReference>
<dbReference type="RefSeq" id="WP_128387179.1">
    <property type="nucleotide sequence ID" value="NZ_CP035037.1"/>
</dbReference>
<dbReference type="EMBL" id="CP035037">
    <property type="protein sequence ID" value="QAB18271.1"/>
    <property type="molecule type" value="Genomic_DNA"/>
</dbReference>
<dbReference type="PANTHER" id="PTHR30028">
    <property type="entry name" value="UPF0014 INNER MEMBRANE PROTEIN YBBM-RELATED"/>
    <property type="match status" value="1"/>
</dbReference>
<comment type="similarity">
    <text evidence="2">Belongs to the UPF0014 family.</text>
</comment>
<accession>A0ABX5QH24</accession>
<dbReference type="InterPro" id="IPR005226">
    <property type="entry name" value="UPF0014_fam"/>
</dbReference>
<sequence>MPDPDALIPTIAGIAVLVALGAVVLRTAGVTGWWAPAVAVLRGGLQLAALSIVLTGAIGDPLWVTVALAVMFTVASVTSARRVAWTWRSFGIIASGMLAGVSMTLAVIFATGAVELAPRYLLALGGILIGNAMTVATLAARHVHERIDQHWDEVEGWFALGAAPRQATAGFARRAIGEALVPSTDQTRTTGLVALPGAFIGAIFGGLDPIDAGRFQIVVLAGILAAGAITAVIVARGLAPVHQRPLPHR</sequence>
<name>A0ABX5QH24_9MICO</name>
<evidence type="ECO:0000313" key="8">
    <source>
        <dbReference type="Proteomes" id="UP000285768"/>
    </source>
</evidence>
<feature type="transmembrane region" description="Helical" evidence="6">
    <location>
        <begin position="62"/>
        <end position="80"/>
    </location>
</feature>